<evidence type="ECO:0000313" key="3">
    <source>
        <dbReference type="EMBL" id="CEJ94062.1"/>
    </source>
</evidence>
<organism evidence="3 4">
    <name type="scientific">[Torrubiella] hemipterigena</name>
    <dbReference type="NCBI Taxonomy" id="1531966"/>
    <lineage>
        <taxon>Eukaryota</taxon>
        <taxon>Fungi</taxon>
        <taxon>Dikarya</taxon>
        <taxon>Ascomycota</taxon>
        <taxon>Pezizomycotina</taxon>
        <taxon>Sordariomycetes</taxon>
        <taxon>Hypocreomycetidae</taxon>
        <taxon>Hypocreales</taxon>
        <taxon>Clavicipitaceae</taxon>
        <taxon>Clavicipitaceae incertae sedis</taxon>
        <taxon>'Torrubiella' clade</taxon>
    </lineage>
</organism>
<keyword evidence="2" id="KW-1133">Transmembrane helix</keyword>
<feature type="compositionally biased region" description="Polar residues" evidence="1">
    <location>
        <begin position="114"/>
        <end position="130"/>
    </location>
</feature>
<dbReference type="HOGENOM" id="CLU_067853_0_0_1"/>
<gene>
    <name evidence="3" type="ORF">VHEMI09617</name>
</gene>
<feature type="transmembrane region" description="Helical" evidence="2">
    <location>
        <begin position="25"/>
        <end position="47"/>
    </location>
</feature>
<proteinExistence type="predicted"/>
<feature type="compositionally biased region" description="Pro residues" evidence="1">
    <location>
        <begin position="261"/>
        <end position="276"/>
    </location>
</feature>
<evidence type="ECO:0000256" key="1">
    <source>
        <dbReference type="SAM" id="MobiDB-lite"/>
    </source>
</evidence>
<keyword evidence="2" id="KW-0472">Membrane</keyword>
<dbReference type="EMBL" id="CDHN01000006">
    <property type="protein sequence ID" value="CEJ94062.1"/>
    <property type="molecule type" value="Genomic_DNA"/>
</dbReference>
<keyword evidence="2" id="KW-0812">Transmembrane</keyword>
<sequence>MADRRPSTDGHAWAPAKYFNTQHPAVAIVHTAFALLGFLVFLQYTLISTRGVLKYLSSRYCSIHNHRRRRASPLSSWSLDASGCQVDEKAPSLSSSSPISFRSYTAFTMHSQLGLQGPGSTSSSPATKSTESLRSSKQQHQQQQPALSLQTDSDIIQRHFITRLPPAPPLTPPELSSTIFTSEDRRQNLESFMHQPNPDYMAETAESDSLVMSQPTRRSYTKTLPISIPTPQTSTMSTAPDAEQLFISNEGAAATAFSPSSYPPRSPVLPPAPPGAAPSTPGHDASPRRNIDIKGEIISAVDGQGAGWTRHTRVYGGGVCLACQSSGAQHGHGGFYGANVRPEEMRR</sequence>
<keyword evidence="4" id="KW-1185">Reference proteome</keyword>
<name>A0A0A1TRT5_9HYPO</name>
<reference evidence="3 4" key="1">
    <citation type="journal article" date="2015" name="Genome Announc.">
        <title>Draft Genome Sequence and Gene Annotation of the Entomopathogenic Fungus Verticillium hemipterigenum.</title>
        <authorList>
            <person name="Horn F."/>
            <person name="Habel A."/>
            <person name="Scharf D.H."/>
            <person name="Dworschak J."/>
            <person name="Brakhage A.A."/>
            <person name="Guthke R."/>
            <person name="Hertweck C."/>
            <person name="Linde J."/>
        </authorList>
    </citation>
    <scope>NUCLEOTIDE SEQUENCE [LARGE SCALE GENOMIC DNA]</scope>
</reference>
<protein>
    <submittedName>
        <fullName evidence="3">Uncharacterized protein</fullName>
    </submittedName>
</protein>
<dbReference type="AlphaFoldDB" id="A0A0A1TRT5"/>
<dbReference type="OrthoDB" id="5235700at2759"/>
<feature type="compositionally biased region" description="Low complexity" evidence="1">
    <location>
        <begin position="132"/>
        <end position="150"/>
    </location>
</feature>
<dbReference type="Proteomes" id="UP000039046">
    <property type="component" value="Unassembled WGS sequence"/>
</dbReference>
<dbReference type="STRING" id="1531966.A0A0A1TRT5"/>
<accession>A0A0A1TRT5</accession>
<feature type="region of interest" description="Disordered" evidence="1">
    <location>
        <begin position="114"/>
        <end position="151"/>
    </location>
</feature>
<evidence type="ECO:0000313" key="4">
    <source>
        <dbReference type="Proteomes" id="UP000039046"/>
    </source>
</evidence>
<feature type="region of interest" description="Disordered" evidence="1">
    <location>
        <begin position="255"/>
        <end position="289"/>
    </location>
</feature>
<evidence type="ECO:0000256" key="2">
    <source>
        <dbReference type="SAM" id="Phobius"/>
    </source>
</evidence>